<protein>
    <submittedName>
        <fullName evidence="1">Uncharacterized protein</fullName>
    </submittedName>
</protein>
<evidence type="ECO:0000313" key="1">
    <source>
        <dbReference type="EMBL" id="EKM56419.1"/>
    </source>
</evidence>
<dbReference type="Proteomes" id="UP000008370">
    <property type="component" value="Unassembled WGS sequence"/>
</dbReference>
<proteinExistence type="predicted"/>
<organism evidence="1 2">
    <name type="scientific">Phanerochaete carnosa (strain HHB-10118-sp)</name>
    <name type="common">White-rot fungus</name>
    <name type="synonym">Peniophora carnosa</name>
    <dbReference type="NCBI Taxonomy" id="650164"/>
    <lineage>
        <taxon>Eukaryota</taxon>
        <taxon>Fungi</taxon>
        <taxon>Dikarya</taxon>
        <taxon>Basidiomycota</taxon>
        <taxon>Agaricomycotina</taxon>
        <taxon>Agaricomycetes</taxon>
        <taxon>Polyporales</taxon>
        <taxon>Phanerochaetaceae</taxon>
        <taxon>Phanerochaete</taxon>
    </lineage>
</organism>
<reference evidence="1 2" key="1">
    <citation type="journal article" date="2012" name="BMC Genomics">
        <title>Comparative genomics of the white-rot fungi, Phanerochaete carnosa and P. chrysosporium, to elucidate the genetic basis of the distinct wood types they colonize.</title>
        <authorList>
            <person name="Suzuki H."/>
            <person name="MacDonald J."/>
            <person name="Syed K."/>
            <person name="Salamov A."/>
            <person name="Hori C."/>
            <person name="Aerts A."/>
            <person name="Henrissat B."/>
            <person name="Wiebenga A."/>
            <person name="vanKuyk P.A."/>
            <person name="Barry K."/>
            <person name="Lindquist E."/>
            <person name="LaButti K."/>
            <person name="Lapidus A."/>
            <person name="Lucas S."/>
            <person name="Coutinho P."/>
            <person name="Gong Y."/>
            <person name="Samejima M."/>
            <person name="Mahadevan R."/>
            <person name="Abou-Zaid M."/>
            <person name="de Vries R.P."/>
            <person name="Igarashi K."/>
            <person name="Yadav J.S."/>
            <person name="Grigoriev I.V."/>
            <person name="Master E.R."/>
        </authorList>
    </citation>
    <scope>NUCLEOTIDE SEQUENCE [LARGE SCALE GENOMIC DNA]</scope>
    <source>
        <strain evidence="1 2">HHB-10118-sp</strain>
    </source>
</reference>
<dbReference type="HOGENOM" id="CLU_987336_0_0_1"/>
<dbReference type="AlphaFoldDB" id="K5WBR9"/>
<name>K5WBR9_PHACS</name>
<keyword evidence="2" id="KW-1185">Reference proteome</keyword>
<dbReference type="OrthoDB" id="5418601at2759"/>
<dbReference type="GeneID" id="18910964"/>
<dbReference type="RefSeq" id="XP_007394269.1">
    <property type="nucleotide sequence ID" value="XM_007394207.1"/>
</dbReference>
<gene>
    <name evidence="1" type="ORF">PHACADRAFT_194031</name>
</gene>
<dbReference type="InParanoid" id="K5WBR9"/>
<accession>K5WBR9</accession>
<sequence>MIITYRNIVVYSRASTCSLFCGTIYYSHPSPAGGYRGRDKDETQRQEEWKLDVPTIGYTYSRPSTPCIIYFNGLGLPLDTSPAVLGSTRQWFNRVWTLQESPLSWLPGGLTGKPLVDPQSFFDRLRSIVTAVNSRGDGSGLAQTLRERSCTNELDRIAGLAYIFRCPTLPIYDENVSPEIAWILLLKHMDAQRRTVISLRYPPCSPFGLWGSWQRFLHSSETPHVSQPLISAGTSEDGSLRLNHVISYWAVLLKLERKKSRYPVEIEESLSSSQFSADMGYF</sequence>
<dbReference type="EMBL" id="JH930471">
    <property type="protein sequence ID" value="EKM56419.1"/>
    <property type="molecule type" value="Genomic_DNA"/>
</dbReference>
<dbReference type="KEGG" id="pco:PHACADRAFT_194031"/>
<evidence type="ECO:0000313" key="2">
    <source>
        <dbReference type="Proteomes" id="UP000008370"/>
    </source>
</evidence>